<organism evidence="1 2">
    <name type="scientific">Rangifer tarandus platyrhynchus</name>
    <name type="common">Svalbard reindeer</name>
    <dbReference type="NCBI Taxonomy" id="3082113"/>
    <lineage>
        <taxon>Eukaryota</taxon>
        <taxon>Metazoa</taxon>
        <taxon>Chordata</taxon>
        <taxon>Craniata</taxon>
        <taxon>Vertebrata</taxon>
        <taxon>Euteleostomi</taxon>
        <taxon>Mammalia</taxon>
        <taxon>Eutheria</taxon>
        <taxon>Laurasiatheria</taxon>
        <taxon>Artiodactyla</taxon>
        <taxon>Ruminantia</taxon>
        <taxon>Pecora</taxon>
        <taxon>Cervidae</taxon>
        <taxon>Odocoileinae</taxon>
        <taxon>Rangifer</taxon>
    </lineage>
</organism>
<sequence length="101" mass="11431">MPEKDSMEYGCREGVIPNRKKMNCGQSLKAREAITESYCFNPLSPGGQMPENRDKGSYSPWHSQASWCYVSTAFRGWGEPGSSTITCERATMATTWPWKIR</sequence>
<reference evidence="1" key="2">
    <citation type="submission" date="2025-03" db="EMBL/GenBank/DDBJ databases">
        <authorList>
            <consortium name="ELIXIR-Norway"/>
            <consortium name="Elixir Norway"/>
        </authorList>
    </citation>
    <scope>NUCLEOTIDE SEQUENCE</scope>
</reference>
<evidence type="ECO:0000313" key="1">
    <source>
        <dbReference type="EMBL" id="CAM9960021.1"/>
    </source>
</evidence>
<accession>A0AC59YSN7</accession>
<dbReference type="EMBL" id="OX596104">
    <property type="protein sequence ID" value="CAM9960021.1"/>
    <property type="molecule type" value="Genomic_DNA"/>
</dbReference>
<evidence type="ECO:0000313" key="2">
    <source>
        <dbReference type="Proteomes" id="UP001162501"/>
    </source>
</evidence>
<dbReference type="Proteomes" id="UP001162501">
    <property type="component" value="Chromosome 20"/>
</dbReference>
<proteinExistence type="predicted"/>
<name>A0AC59YSN7_RANTA</name>
<gene>
    <name evidence="1" type="ORF">MRATA1EN22A_LOCUS9941</name>
</gene>
<reference evidence="1" key="1">
    <citation type="submission" date="2023-05" db="EMBL/GenBank/DDBJ databases">
        <authorList>
            <consortium name="ELIXIR-Norway"/>
        </authorList>
    </citation>
    <scope>NUCLEOTIDE SEQUENCE</scope>
</reference>
<protein>
    <submittedName>
        <fullName evidence="1">Uncharacterized protein</fullName>
    </submittedName>
</protein>